<organism evidence="1 2">
    <name type="scientific">Malus baccata</name>
    <name type="common">Siberian crab apple</name>
    <name type="synonym">Pyrus baccata</name>
    <dbReference type="NCBI Taxonomy" id="106549"/>
    <lineage>
        <taxon>Eukaryota</taxon>
        <taxon>Viridiplantae</taxon>
        <taxon>Streptophyta</taxon>
        <taxon>Embryophyta</taxon>
        <taxon>Tracheophyta</taxon>
        <taxon>Spermatophyta</taxon>
        <taxon>Magnoliopsida</taxon>
        <taxon>eudicotyledons</taxon>
        <taxon>Gunneridae</taxon>
        <taxon>Pentapetalae</taxon>
        <taxon>rosids</taxon>
        <taxon>fabids</taxon>
        <taxon>Rosales</taxon>
        <taxon>Rosaceae</taxon>
        <taxon>Amygdaloideae</taxon>
        <taxon>Maleae</taxon>
        <taxon>Malus</taxon>
    </lineage>
</organism>
<proteinExistence type="predicted"/>
<protein>
    <submittedName>
        <fullName evidence="1">Uncharacterized protein</fullName>
    </submittedName>
</protein>
<evidence type="ECO:0000313" key="1">
    <source>
        <dbReference type="EMBL" id="TQD91581.1"/>
    </source>
</evidence>
<evidence type="ECO:0000313" key="2">
    <source>
        <dbReference type="Proteomes" id="UP000315295"/>
    </source>
</evidence>
<sequence>MALEPTIFPSISNPVDPLADELGAAVFASTTSWCSDYPGCRQSIINDKQVIYGVVPVSLRPMEDT</sequence>
<dbReference type="AlphaFoldDB" id="A0A540LYM1"/>
<keyword evidence="2" id="KW-1185">Reference proteome</keyword>
<reference evidence="1 2" key="1">
    <citation type="journal article" date="2019" name="G3 (Bethesda)">
        <title>Sequencing of a Wild Apple (Malus baccata) Genome Unravels the Differences Between Cultivated and Wild Apple Species Regarding Disease Resistance and Cold Tolerance.</title>
        <authorList>
            <person name="Chen X."/>
        </authorList>
    </citation>
    <scope>NUCLEOTIDE SEQUENCE [LARGE SCALE GENOMIC DNA]</scope>
    <source>
        <strain evidence="2">cv. Shandingzi</strain>
        <tissue evidence="1">Leaves</tissue>
    </source>
</reference>
<accession>A0A540LYM1</accession>
<comment type="caution">
    <text evidence="1">The sequence shown here is derived from an EMBL/GenBank/DDBJ whole genome shotgun (WGS) entry which is preliminary data.</text>
</comment>
<gene>
    <name evidence="1" type="ORF">C1H46_022840</name>
</gene>
<name>A0A540LYM1_MALBA</name>
<dbReference type="Proteomes" id="UP000315295">
    <property type="component" value="Unassembled WGS sequence"/>
</dbReference>
<dbReference type="EMBL" id="VIEB01000414">
    <property type="protein sequence ID" value="TQD91581.1"/>
    <property type="molecule type" value="Genomic_DNA"/>
</dbReference>